<sequence>MGSLIERLSSLLLLICQIVGARHVENSPCRLSLTVPLEKEKVHKYENGSLFHEGTLYPSHLYWTVDDTVRGCVCELRPCLRKCCQEGEVLSDGEVSECIKPRKNVVLPDLRLEKDQLGAEIQDIRNIAEHFALVRNRICPTKSYKLEPEKFDEDKFAIVENGSLRTGDALHPQWNFCIDWHESLEKVIVLKCLEPDAQTVLPATQTIYPIMTIVSVPFLIFTFLVYAIIPELRNIYGKTLMCYVACLVTAYCSLINAQFKYLPPGICVTIGKKSTTFIRVFYFARAFACKSTKRTAYLFQTKHFRLLIRKLEKYLAGSRKIITKLDVVRNNTEKNT</sequence>
<comment type="similarity">
    <text evidence="2">Belongs to the G-protein coupled receptor 2 family. Mth subfamily.</text>
</comment>
<feature type="transmembrane region" description="Helical" evidence="9">
    <location>
        <begin position="207"/>
        <end position="228"/>
    </location>
</feature>
<accession>A0AAD9S173</accession>
<reference evidence="12" key="2">
    <citation type="journal article" date="2023" name="Commun. Biol.">
        <title>Intrasexual cuticular hydrocarbon dimorphism in a wasp sheds light on hydrocarbon biosynthesis genes in Hymenoptera.</title>
        <authorList>
            <person name="Moris V.C."/>
            <person name="Podsiadlowski L."/>
            <person name="Martin S."/>
            <person name="Oeyen J.P."/>
            <person name="Donath A."/>
            <person name="Petersen M."/>
            <person name="Wilbrandt J."/>
            <person name="Misof B."/>
            <person name="Liedtke D."/>
            <person name="Thamm M."/>
            <person name="Scheiner R."/>
            <person name="Schmitt T."/>
            <person name="Niehuis O."/>
        </authorList>
    </citation>
    <scope>NUCLEOTIDE SEQUENCE</scope>
    <source>
        <strain evidence="12">GBR_01_08_01A</strain>
    </source>
</reference>
<dbReference type="Pfam" id="PF06652">
    <property type="entry name" value="Methuselah_N"/>
    <property type="match status" value="1"/>
</dbReference>
<keyword evidence="9" id="KW-0472">Membrane</keyword>
<dbReference type="GO" id="GO:0005886">
    <property type="term" value="C:plasma membrane"/>
    <property type="evidence" value="ECO:0007669"/>
    <property type="project" value="TreeGrafter"/>
</dbReference>
<dbReference type="PANTHER" id="PTHR47154">
    <property type="entry name" value="G-PROTEIN COUPLED RECEPTOR MTH-RELATED"/>
    <property type="match status" value="1"/>
</dbReference>
<dbReference type="Gene3D" id="2.170.180.11">
    <property type="entry name" value="Methuselah ectodomain, domain 2"/>
    <property type="match status" value="1"/>
</dbReference>
<dbReference type="Gene3D" id="1.20.1070.10">
    <property type="entry name" value="Rhodopsin 7-helix transmembrane proteins"/>
    <property type="match status" value="1"/>
</dbReference>
<keyword evidence="5 9" id="KW-1133">Transmembrane helix</keyword>
<name>A0AAD9S173_9HYME</name>
<evidence type="ECO:0000256" key="8">
    <source>
        <dbReference type="ARBA" id="ARBA00023224"/>
    </source>
</evidence>
<evidence type="ECO:0000313" key="13">
    <source>
        <dbReference type="Proteomes" id="UP001258017"/>
    </source>
</evidence>
<dbReference type="InterPro" id="IPR010596">
    <property type="entry name" value="Methuselah_N_dom"/>
</dbReference>
<gene>
    <name evidence="12" type="ORF">KPH14_001994</name>
</gene>
<evidence type="ECO:0000256" key="1">
    <source>
        <dbReference type="ARBA" id="ARBA00004127"/>
    </source>
</evidence>
<keyword evidence="7" id="KW-0675">Receptor</keyword>
<keyword evidence="3 9" id="KW-0812">Transmembrane</keyword>
<feature type="transmembrane region" description="Helical" evidence="9">
    <location>
        <begin position="240"/>
        <end position="259"/>
    </location>
</feature>
<evidence type="ECO:0000256" key="2">
    <source>
        <dbReference type="ARBA" id="ARBA00008979"/>
    </source>
</evidence>
<dbReference type="Proteomes" id="UP001258017">
    <property type="component" value="Unassembled WGS sequence"/>
</dbReference>
<feature type="signal peptide" evidence="10">
    <location>
        <begin position="1"/>
        <end position="21"/>
    </location>
</feature>
<dbReference type="GO" id="GO:0012505">
    <property type="term" value="C:endomembrane system"/>
    <property type="evidence" value="ECO:0007669"/>
    <property type="project" value="UniProtKB-SubCell"/>
</dbReference>
<dbReference type="InterPro" id="IPR023311">
    <property type="entry name" value="Methusela_ecto_dom_2"/>
</dbReference>
<evidence type="ECO:0000256" key="5">
    <source>
        <dbReference type="ARBA" id="ARBA00022989"/>
    </source>
</evidence>
<protein>
    <recommendedName>
        <fullName evidence="11">Methuselah N-terminal domain-containing protein</fullName>
    </recommendedName>
</protein>
<evidence type="ECO:0000259" key="11">
    <source>
        <dbReference type="Pfam" id="PF06652"/>
    </source>
</evidence>
<dbReference type="InterPro" id="IPR051384">
    <property type="entry name" value="Mth_GPCR"/>
</dbReference>
<comment type="subcellular location">
    <subcellularLocation>
        <location evidence="1">Endomembrane system</location>
        <topology evidence="1">Multi-pass membrane protein</topology>
    </subcellularLocation>
</comment>
<dbReference type="InterPro" id="IPR036272">
    <property type="entry name" value="Methuselah_N_sf"/>
</dbReference>
<dbReference type="AlphaFoldDB" id="A0AAD9S173"/>
<dbReference type="GO" id="GO:0008528">
    <property type="term" value="F:G protein-coupled peptide receptor activity"/>
    <property type="evidence" value="ECO:0007669"/>
    <property type="project" value="TreeGrafter"/>
</dbReference>
<comment type="caution">
    <text evidence="12">The sequence shown here is derived from an EMBL/GenBank/DDBJ whole genome shotgun (WGS) entry which is preliminary data.</text>
</comment>
<evidence type="ECO:0000256" key="7">
    <source>
        <dbReference type="ARBA" id="ARBA00023170"/>
    </source>
</evidence>
<organism evidence="12 13">
    <name type="scientific">Odynerus spinipes</name>
    <dbReference type="NCBI Taxonomy" id="1348599"/>
    <lineage>
        <taxon>Eukaryota</taxon>
        <taxon>Metazoa</taxon>
        <taxon>Ecdysozoa</taxon>
        <taxon>Arthropoda</taxon>
        <taxon>Hexapoda</taxon>
        <taxon>Insecta</taxon>
        <taxon>Pterygota</taxon>
        <taxon>Neoptera</taxon>
        <taxon>Endopterygota</taxon>
        <taxon>Hymenoptera</taxon>
        <taxon>Apocrita</taxon>
        <taxon>Aculeata</taxon>
        <taxon>Vespoidea</taxon>
        <taxon>Vespidae</taxon>
        <taxon>Eumeninae</taxon>
        <taxon>Odynerus</taxon>
    </lineage>
</organism>
<keyword evidence="6" id="KW-0297">G-protein coupled receptor</keyword>
<keyword evidence="4 10" id="KW-0732">Signal</keyword>
<dbReference type="SUPFAM" id="SSF63877">
    <property type="entry name" value="Methuselah ectodomain"/>
    <property type="match status" value="1"/>
</dbReference>
<reference evidence="12" key="1">
    <citation type="submission" date="2021-08" db="EMBL/GenBank/DDBJ databases">
        <authorList>
            <person name="Misof B."/>
            <person name="Oliver O."/>
            <person name="Podsiadlowski L."/>
            <person name="Donath A."/>
            <person name="Peters R."/>
            <person name="Mayer C."/>
            <person name="Rust J."/>
            <person name="Gunkel S."/>
            <person name="Lesny P."/>
            <person name="Martin S."/>
            <person name="Oeyen J.P."/>
            <person name="Petersen M."/>
            <person name="Panagiotis P."/>
            <person name="Wilbrandt J."/>
            <person name="Tanja T."/>
        </authorList>
    </citation>
    <scope>NUCLEOTIDE SEQUENCE</scope>
    <source>
        <strain evidence="12">GBR_01_08_01A</strain>
        <tissue evidence="12">Thorax + abdomen</tissue>
    </source>
</reference>
<evidence type="ECO:0000256" key="9">
    <source>
        <dbReference type="SAM" id="Phobius"/>
    </source>
</evidence>
<dbReference type="EMBL" id="JAIFRP010000002">
    <property type="protein sequence ID" value="KAK2589178.1"/>
    <property type="molecule type" value="Genomic_DNA"/>
</dbReference>
<feature type="domain" description="Methuselah N-terminal" evidence="11">
    <location>
        <begin position="63"/>
        <end position="185"/>
    </location>
</feature>
<evidence type="ECO:0000313" key="12">
    <source>
        <dbReference type="EMBL" id="KAK2589178.1"/>
    </source>
</evidence>
<evidence type="ECO:0000256" key="4">
    <source>
        <dbReference type="ARBA" id="ARBA00022729"/>
    </source>
</evidence>
<evidence type="ECO:0000256" key="3">
    <source>
        <dbReference type="ARBA" id="ARBA00022692"/>
    </source>
</evidence>
<keyword evidence="13" id="KW-1185">Reference proteome</keyword>
<keyword evidence="8" id="KW-0807">Transducer</keyword>
<proteinExistence type="inferred from homology"/>
<dbReference type="PANTHER" id="PTHR47154:SF2">
    <property type="entry name" value="G-PROTEIN COUPLED RECEPTOR MTH-RELATED"/>
    <property type="match status" value="1"/>
</dbReference>
<evidence type="ECO:0000256" key="10">
    <source>
        <dbReference type="SAM" id="SignalP"/>
    </source>
</evidence>
<evidence type="ECO:0000256" key="6">
    <source>
        <dbReference type="ARBA" id="ARBA00023040"/>
    </source>
</evidence>
<feature type="chain" id="PRO_5042287731" description="Methuselah N-terminal domain-containing protein" evidence="10">
    <location>
        <begin position="22"/>
        <end position="336"/>
    </location>
</feature>